<gene>
    <name evidence="6" type="ORF">BXYJ_LOCUS14185</name>
</gene>
<dbReference type="AlphaFoldDB" id="A0A1I7SLM8"/>
<dbReference type="Proteomes" id="UP000582659">
    <property type="component" value="Unassembled WGS sequence"/>
</dbReference>
<name>A0A1I7SLM8_BURXY</name>
<evidence type="ECO:0000313" key="8">
    <source>
        <dbReference type="Proteomes" id="UP000659654"/>
    </source>
</evidence>
<comment type="similarity">
    <text evidence="1">Belongs to the protein-tyrosine phosphatase family. Non-receptor class dual specificity subfamily.</text>
</comment>
<protein>
    <submittedName>
        <fullName evidence="6">(pine wood nematode) hypothetical protein</fullName>
    </submittedName>
</protein>
<dbReference type="EMBL" id="CAJFCV020000006">
    <property type="protein sequence ID" value="CAG9129675.1"/>
    <property type="molecule type" value="Genomic_DNA"/>
</dbReference>
<dbReference type="InterPro" id="IPR000340">
    <property type="entry name" value="Dual-sp_phosphatase_cat-dom"/>
</dbReference>
<evidence type="ECO:0000256" key="3">
    <source>
        <dbReference type="ARBA" id="ARBA00022912"/>
    </source>
</evidence>
<dbReference type="WBParaSite" id="BXY_1396100.1">
    <property type="protein sequence ID" value="BXY_1396100.1"/>
    <property type="gene ID" value="BXY_1396100"/>
</dbReference>
<dbReference type="EMBL" id="CAJFDI010000006">
    <property type="protein sequence ID" value="CAD5234094.1"/>
    <property type="molecule type" value="Genomic_DNA"/>
</dbReference>
<dbReference type="InterPro" id="IPR052103">
    <property type="entry name" value="Dual_spec_Phospatases"/>
</dbReference>
<dbReference type="Pfam" id="PF00782">
    <property type="entry name" value="DSPc"/>
    <property type="match status" value="1"/>
</dbReference>
<feature type="domain" description="Tyrosine-protein phosphatase" evidence="4">
    <location>
        <begin position="20"/>
        <end position="160"/>
    </location>
</feature>
<proteinExistence type="inferred from homology"/>
<evidence type="ECO:0000256" key="2">
    <source>
        <dbReference type="ARBA" id="ARBA00022801"/>
    </source>
</evidence>
<evidence type="ECO:0000313" key="6">
    <source>
        <dbReference type="EMBL" id="CAD5234094.1"/>
    </source>
</evidence>
<dbReference type="OrthoDB" id="285418at2759"/>
<keyword evidence="3" id="KW-0904">Protein phosphatase</keyword>
<evidence type="ECO:0000259" key="4">
    <source>
        <dbReference type="PROSITE" id="PS50054"/>
    </source>
</evidence>
<evidence type="ECO:0000313" key="7">
    <source>
        <dbReference type="Proteomes" id="UP000095284"/>
    </source>
</evidence>
<dbReference type="SMR" id="A0A1I7SLM8"/>
<dbReference type="InterPro" id="IPR000387">
    <property type="entry name" value="Tyr_Pase_dom"/>
</dbReference>
<dbReference type="PROSITE" id="PS50054">
    <property type="entry name" value="TYR_PHOSPHATASE_DUAL"/>
    <property type="match status" value="1"/>
</dbReference>
<accession>A0A1I7SLM8</accession>
<dbReference type="InterPro" id="IPR020422">
    <property type="entry name" value="TYR_PHOSPHATASE_DUAL_dom"/>
</dbReference>
<dbReference type="Proteomes" id="UP000659654">
    <property type="component" value="Unassembled WGS sequence"/>
</dbReference>
<evidence type="ECO:0000259" key="5">
    <source>
        <dbReference type="PROSITE" id="PS50056"/>
    </source>
</evidence>
<reference evidence="6" key="2">
    <citation type="submission" date="2020-09" db="EMBL/GenBank/DDBJ databases">
        <authorList>
            <person name="Kikuchi T."/>
        </authorList>
    </citation>
    <scope>NUCLEOTIDE SEQUENCE</scope>
    <source>
        <strain evidence="6">Ka4C1</strain>
    </source>
</reference>
<feature type="domain" description="Tyrosine specific protein phosphatases" evidence="5">
    <location>
        <begin position="80"/>
        <end position="139"/>
    </location>
</feature>
<dbReference type="GO" id="GO:0004721">
    <property type="term" value="F:phosphoprotein phosphatase activity"/>
    <property type="evidence" value="ECO:0007669"/>
    <property type="project" value="UniProtKB-KW"/>
</dbReference>
<evidence type="ECO:0000256" key="1">
    <source>
        <dbReference type="ARBA" id="ARBA00008601"/>
    </source>
</evidence>
<dbReference type="PROSITE" id="PS50056">
    <property type="entry name" value="TYR_PHOSPHATASE_2"/>
    <property type="match status" value="1"/>
</dbReference>
<dbReference type="SUPFAM" id="SSF52799">
    <property type="entry name" value="(Phosphotyrosine protein) phosphatases II"/>
    <property type="match status" value="1"/>
</dbReference>
<evidence type="ECO:0000313" key="9">
    <source>
        <dbReference type="WBParaSite" id="BXY_1396100.1"/>
    </source>
</evidence>
<dbReference type="GO" id="GO:0005737">
    <property type="term" value="C:cytoplasm"/>
    <property type="evidence" value="ECO:0007669"/>
    <property type="project" value="TreeGrafter"/>
</dbReference>
<dbReference type="PANTHER" id="PTHR45961">
    <property type="entry name" value="IP21249P"/>
    <property type="match status" value="1"/>
</dbReference>
<reference evidence="9" key="1">
    <citation type="submission" date="2016-11" db="UniProtKB">
        <authorList>
            <consortium name="WormBaseParasite"/>
        </authorList>
    </citation>
    <scope>IDENTIFICATION</scope>
</reference>
<dbReference type="PANTHER" id="PTHR45961:SF3">
    <property type="entry name" value="DUAL SPECIFICITY PROTEIN PHOSPHATASE 14"/>
    <property type="match status" value="1"/>
</dbReference>
<dbReference type="Gene3D" id="3.90.190.10">
    <property type="entry name" value="Protein tyrosine phosphatase superfamily"/>
    <property type="match status" value="1"/>
</dbReference>
<dbReference type="CDD" id="cd14514">
    <property type="entry name" value="DUSP14-like"/>
    <property type="match status" value="1"/>
</dbReference>
<organism evidence="7 9">
    <name type="scientific">Bursaphelenchus xylophilus</name>
    <name type="common">Pinewood nematode worm</name>
    <name type="synonym">Aphelenchoides xylophilus</name>
    <dbReference type="NCBI Taxonomy" id="6326"/>
    <lineage>
        <taxon>Eukaryota</taxon>
        <taxon>Metazoa</taxon>
        <taxon>Ecdysozoa</taxon>
        <taxon>Nematoda</taxon>
        <taxon>Chromadorea</taxon>
        <taxon>Rhabditida</taxon>
        <taxon>Tylenchina</taxon>
        <taxon>Tylenchomorpha</taxon>
        <taxon>Aphelenchoidea</taxon>
        <taxon>Aphelenchoididae</taxon>
        <taxon>Bursaphelenchus</taxon>
    </lineage>
</organism>
<keyword evidence="8" id="KW-1185">Reference proteome</keyword>
<sequence>MFVAPHKPEEKPQRPAMLFSICEIRPHLFIAGYGAITEKKLKDLGINYVVDCTNIPKGKCYEGVEYFDVPVDDSEMGRLNKYFESSAEFIEQAKKKGGKTVVYCAAGVSRSAALCMVYLMISEGISLEESYIVVCKARPLIAPNNGFWRQMIDFEREKTGQNTVQLLKGMNRPVPSVYLNKSKIVGTP</sequence>
<keyword evidence="2" id="KW-0378">Hydrolase</keyword>
<dbReference type="eggNOG" id="KOG1716">
    <property type="taxonomic scope" value="Eukaryota"/>
</dbReference>
<dbReference type="InterPro" id="IPR029021">
    <property type="entry name" value="Prot-tyrosine_phosphatase-like"/>
</dbReference>
<dbReference type="Proteomes" id="UP000095284">
    <property type="component" value="Unplaced"/>
</dbReference>
<dbReference type="SMART" id="SM00195">
    <property type="entry name" value="DSPc"/>
    <property type="match status" value="1"/>
</dbReference>